<organism evidence="1 2">
    <name type="scientific">Hassallia byssoidea VB512170</name>
    <dbReference type="NCBI Taxonomy" id="1304833"/>
    <lineage>
        <taxon>Bacteria</taxon>
        <taxon>Bacillati</taxon>
        <taxon>Cyanobacteriota</taxon>
        <taxon>Cyanophyceae</taxon>
        <taxon>Nostocales</taxon>
        <taxon>Tolypothrichaceae</taxon>
        <taxon>Hassallia</taxon>
    </lineage>
</organism>
<dbReference type="EMBL" id="JTCM02000024">
    <property type="protein sequence ID" value="NEU73474.1"/>
    <property type="molecule type" value="Genomic_DNA"/>
</dbReference>
<reference evidence="1 2" key="1">
    <citation type="journal article" date="2015" name="Genome Announc.">
        <title>Draft Genome Sequence of Cyanobacterium Hassallia byssoidea Strain VB512170, Isolated from Monuments in India.</title>
        <authorList>
            <person name="Singh D."/>
            <person name="Chandrababunaidu M.M."/>
            <person name="Panda A."/>
            <person name="Sen D."/>
            <person name="Bhattacharyya S."/>
            <person name="Adhikary S.P."/>
            <person name="Tripathy S."/>
        </authorList>
    </citation>
    <scope>NUCLEOTIDE SEQUENCE [LARGE SCALE GENOMIC DNA]</scope>
    <source>
        <strain evidence="1 2">VB512170</strain>
    </source>
</reference>
<accession>A0A846H9X5</accession>
<protein>
    <submittedName>
        <fullName evidence="1">Uncharacterized protein</fullName>
    </submittedName>
</protein>
<name>A0A846H9X5_9CYAN</name>
<proteinExistence type="predicted"/>
<evidence type="ECO:0000313" key="2">
    <source>
        <dbReference type="Proteomes" id="UP000031549"/>
    </source>
</evidence>
<evidence type="ECO:0000313" key="1">
    <source>
        <dbReference type="EMBL" id="NEU73474.1"/>
    </source>
</evidence>
<comment type="caution">
    <text evidence="1">The sequence shown here is derived from an EMBL/GenBank/DDBJ whole genome shotgun (WGS) entry which is preliminary data.</text>
</comment>
<gene>
    <name evidence="1" type="ORF">PI95_013090</name>
</gene>
<dbReference type="AlphaFoldDB" id="A0A846H9X5"/>
<dbReference type="Proteomes" id="UP000031549">
    <property type="component" value="Unassembled WGS sequence"/>
</dbReference>
<keyword evidence="2" id="KW-1185">Reference proteome</keyword>
<sequence>MGQWAWGLGTKKRNITNYQLPITNYQLPITNYQLPITNYQCPMPQSLITLVKKNAILSIYVLKPHE</sequence>